<dbReference type="Proteomes" id="UP000322667">
    <property type="component" value="Chromosome D07"/>
</dbReference>
<keyword evidence="3" id="KW-1185">Reference proteome</keyword>
<reference evidence="2 3" key="1">
    <citation type="submission" date="2019-07" db="EMBL/GenBank/DDBJ databases">
        <title>WGS assembly of Gossypium tomentosum.</title>
        <authorList>
            <person name="Chen Z.J."/>
            <person name="Sreedasyam A."/>
            <person name="Ando A."/>
            <person name="Song Q."/>
            <person name="De L."/>
            <person name="Hulse-Kemp A."/>
            <person name="Ding M."/>
            <person name="Ye W."/>
            <person name="Kirkbride R."/>
            <person name="Jenkins J."/>
            <person name="Plott C."/>
            <person name="Lovell J."/>
            <person name="Lin Y.-M."/>
            <person name="Vaughn R."/>
            <person name="Liu B."/>
            <person name="Li W."/>
            <person name="Simpson S."/>
            <person name="Scheffler B."/>
            <person name="Saski C."/>
            <person name="Grover C."/>
            <person name="Hu G."/>
            <person name="Conover J."/>
            <person name="Carlson J."/>
            <person name="Shu S."/>
            <person name="Boston L."/>
            <person name="Williams M."/>
            <person name="Peterson D."/>
            <person name="Mcgee K."/>
            <person name="Jones D."/>
            <person name="Wendel J."/>
            <person name="Stelly D."/>
            <person name="Grimwood J."/>
            <person name="Schmutz J."/>
        </authorList>
    </citation>
    <scope>NUCLEOTIDE SEQUENCE [LARGE SCALE GENOMIC DNA]</scope>
    <source>
        <strain evidence="2">7179.01</strain>
    </source>
</reference>
<sequence>MKLKGSSNSNYKNLRNYHSTVYAWLLSGHHHYHPKPSHHGSPPFTSPTITFSLTLSWTLDNHHQPKLFSTVRNIPPLTITPKKKTPTITKPHFNHSHHHSKSFYRTNLHYQPQNQLPVKSIKAVNSFFKKSKG</sequence>
<accession>A0A5D2KCC9</accession>
<feature type="compositionally biased region" description="Low complexity" evidence="1">
    <location>
        <begin position="81"/>
        <end position="91"/>
    </location>
</feature>
<organism evidence="2 3">
    <name type="scientific">Gossypium tomentosum</name>
    <name type="common">Hawaiian cotton</name>
    <name type="synonym">Gossypium sandvicense</name>
    <dbReference type="NCBI Taxonomy" id="34277"/>
    <lineage>
        <taxon>Eukaryota</taxon>
        <taxon>Viridiplantae</taxon>
        <taxon>Streptophyta</taxon>
        <taxon>Embryophyta</taxon>
        <taxon>Tracheophyta</taxon>
        <taxon>Spermatophyta</taxon>
        <taxon>Magnoliopsida</taxon>
        <taxon>eudicotyledons</taxon>
        <taxon>Gunneridae</taxon>
        <taxon>Pentapetalae</taxon>
        <taxon>rosids</taxon>
        <taxon>malvids</taxon>
        <taxon>Malvales</taxon>
        <taxon>Malvaceae</taxon>
        <taxon>Malvoideae</taxon>
        <taxon>Gossypium</taxon>
    </lineage>
</organism>
<dbReference type="EMBL" id="CM017629">
    <property type="protein sequence ID" value="TYH64215.1"/>
    <property type="molecule type" value="Genomic_DNA"/>
</dbReference>
<evidence type="ECO:0000256" key="1">
    <source>
        <dbReference type="SAM" id="MobiDB-lite"/>
    </source>
</evidence>
<protein>
    <submittedName>
        <fullName evidence="2">Uncharacterized protein</fullName>
    </submittedName>
</protein>
<feature type="compositionally biased region" description="Basic residues" evidence="1">
    <location>
        <begin position="92"/>
        <end position="101"/>
    </location>
</feature>
<name>A0A5D2KCC9_GOSTO</name>
<gene>
    <name evidence="2" type="ORF">ES332_D07G250800v1</name>
</gene>
<feature type="region of interest" description="Disordered" evidence="1">
    <location>
        <begin position="81"/>
        <end position="101"/>
    </location>
</feature>
<proteinExistence type="predicted"/>
<evidence type="ECO:0000313" key="3">
    <source>
        <dbReference type="Proteomes" id="UP000322667"/>
    </source>
</evidence>
<evidence type="ECO:0000313" key="2">
    <source>
        <dbReference type="EMBL" id="TYH64215.1"/>
    </source>
</evidence>
<dbReference type="AlphaFoldDB" id="A0A5D2KCC9"/>